<reference evidence="2 3" key="1">
    <citation type="journal article" date="2021" name="Mol. Ecol.">
        <title>Polar bear-adapted Ursidibacter maritimus are remarkably conserved after generations in captivity.</title>
        <authorList>
            <person name="Espinosa-Gongora C."/>
            <person name="Hansen M.J."/>
            <person name="Bertelsen M.F."/>
            <person name="Bojesen A.M."/>
        </authorList>
    </citation>
    <scope>NUCLEOTIDE SEQUENCE [LARGE SCALE GENOMIC DNA]</scope>
    <source>
        <strain evidence="2 3">Pb43106</strain>
    </source>
</reference>
<organism evidence="2 3">
    <name type="scientific">Ursidibacter maritimus</name>
    <dbReference type="NCBI Taxonomy" id="1331689"/>
    <lineage>
        <taxon>Bacteria</taxon>
        <taxon>Pseudomonadati</taxon>
        <taxon>Pseudomonadota</taxon>
        <taxon>Gammaproteobacteria</taxon>
        <taxon>Pasteurellales</taxon>
        <taxon>Pasteurellaceae</taxon>
        <taxon>Ursidibacter</taxon>
    </lineage>
</organism>
<dbReference type="GeneID" id="65548534"/>
<feature type="domain" description="Glycosyltransferase 2-like" evidence="1">
    <location>
        <begin position="6"/>
        <end position="149"/>
    </location>
</feature>
<gene>
    <name evidence="2" type="ORF">HT657_01765</name>
</gene>
<proteinExistence type="predicted"/>
<sequence length="253" mass="29565">MNDLISVIMPAYNAESYISKAIESVLQQTYKNWELLIINDNSSDNTLNIIGSYLYENRIKVFNNHINLGPARSRNIGLDHANGKYITFLDADDFIDKEKFQVQLSFMKENKISMSHGNYIFCNNDGYKIKKVSTDIQVDYFSLLKGNQFKIMTVLIEKDSIDGIRFPDIKHEDYAFYLECLKKIPYSLSQSQRFDSYVRIGNISVSSNKIKSALWTWDIYYKYEKLGVIKSLYYFIYYAYNGFIKHKLGKGNF</sequence>
<dbReference type="Pfam" id="PF00535">
    <property type="entry name" value="Glycos_transf_2"/>
    <property type="match status" value="1"/>
</dbReference>
<evidence type="ECO:0000259" key="1">
    <source>
        <dbReference type="Pfam" id="PF00535"/>
    </source>
</evidence>
<dbReference type="SUPFAM" id="SSF53448">
    <property type="entry name" value="Nucleotide-diphospho-sugar transferases"/>
    <property type="match status" value="1"/>
</dbReference>
<name>A0ABS6S5R6_9PAST</name>
<dbReference type="EMBL" id="JABULY010000001">
    <property type="protein sequence ID" value="MBV6530883.1"/>
    <property type="molecule type" value="Genomic_DNA"/>
</dbReference>
<dbReference type="InterPro" id="IPR029044">
    <property type="entry name" value="Nucleotide-diphossugar_trans"/>
</dbReference>
<dbReference type="InterPro" id="IPR050834">
    <property type="entry name" value="Glycosyltransf_2"/>
</dbReference>
<dbReference type="RefSeq" id="WP_157402708.1">
    <property type="nucleotide sequence ID" value="NZ_JABULY010000001.1"/>
</dbReference>
<protein>
    <submittedName>
        <fullName evidence="2">Glycosyltransferase family 2 protein</fullName>
    </submittedName>
</protein>
<comment type="caution">
    <text evidence="2">The sequence shown here is derived from an EMBL/GenBank/DDBJ whole genome shotgun (WGS) entry which is preliminary data.</text>
</comment>
<accession>A0ABS6S5R6</accession>
<dbReference type="CDD" id="cd00761">
    <property type="entry name" value="Glyco_tranf_GTA_type"/>
    <property type="match status" value="1"/>
</dbReference>
<dbReference type="PANTHER" id="PTHR43685:SF2">
    <property type="entry name" value="GLYCOSYLTRANSFERASE 2-LIKE DOMAIN-CONTAINING PROTEIN"/>
    <property type="match status" value="1"/>
</dbReference>
<evidence type="ECO:0000313" key="3">
    <source>
        <dbReference type="Proteomes" id="UP001196379"/>
    </source>
</evidence>
<evidence type="ECO:0000313" key="2">
    <source>
        <dbReference type="EMBL" id="MBV6530883.1"/>
    </source>
</evidence>
<keyword evidence="3" id="KW-1185">Reference proteome</keyword>
<dbReference type="Gene3D" id="3.90.550.10">
    <property type="entry name" value="Spore Coat Polysaccharide Biosynthesis Protein SpsA, Chain A"/>
    <property type="match status" value="1"/>
</dbReference>
<dbReference type="PANTHER" id="PTHR43685">
    <property type="entry name" value="GLYCOSYLTRANSFERASE"/>
    <property type="match status" value="1"/>
</dbReference>
<dbReference type="Proteomes" id="UP001196379">
    <property type="component" value="Unassembled WGS sequence"/>
</dbReference>
<dbReference type="InterPro" id="IPR001173">
    <property type="entry name" value="Glyco_trans_2-like"/>
</dbReference>